<dbReference type="AlphaFoldDB" id="A0A326RK15"/>
<evidence type="ECO:0000313" key="2">
    <source>
        <dbReference type="Proteomes" id="UP000248917"/>
    </source>
</evidence>
<keyword evidence="2" id="KW-1185">Reference proteome</keyword>
<dbReference type="Proteomes" id="UP000248917">
    <property type="component" value="Unassembled WGS sequence"/>
</dbReference>
<reference evidence="1 2" key="1">
    <citation type="submission" date="2018-06" db="EMBL/GenBank/DDBJ databases">
        <title>Genomic Encyclopedia of Archaeal and Bacterial Type Strains, Phase II (KMG-II): from individual species to whole genera.</title>
        <authorList>
            <person name="Goeker M."/>
        </authorList>
    </citation>
    <scope>NUCLEOTIDE SEQUENCE [LARGE SCALE GENOMIC DNA]</scope>
    <source>
        <strain evidence="1 2">T4</strain>
    </source>
</reference>
<dbReference type="EMBL" id="QKTX01000026">
    <property type="protein sequence ID" value="PZV76082.1"/>
    <property type="molecule type" value="Genomic_DNA"/>
</dbReference>
<gene>
    <name evidence="1" type="ORF">CLV31_1262</name>
</gene>
<proteinExistence type="predicted"/>
<protein>
    <submittedName>
        <fullName evidence="1">Nucleotidyltransferase AbiEii toxin of type IV toxin-antitoxin system</fullName>
    </submittedName>
</protein>
<comment type="caution">
    <text evidence="1">The sequence shown here is derived from an EMBL/GenBank/DDBJ whole genome shotgun (WGS) entry which is preliminary data.</text>
</comment>
<keyword evidence="1" id="KW-0808">Transferase</keyword>
<dbReference type="Pfam" id="PF08843">
    <property type="entry name" value="AbiEii"/>
    <property type="match status" value="1"/>
</dbReference>
<dbReference type="InterPro" id="IPR014942">
    <property type="entry name" value="AbiEii"/>
</dbReference>
<accession>A0A326RK15</accession>
<evidence type="ECO:0000313" key="1">
    <source>
        <dbReference type="EMBL" id="PZV76082.1"/>
    </source>
</evidence>
<organism evidence="1 2">
    <name type="scientific">Algoriphagus aquaeductus</name>
    <dbReference type="NCBI Taxonomy" id="475299"/>
    <lineage>
        <taxon>Bacteria</taxon>
        <taxon>Pseudomonadati</taxon>
        <taxon>Bacteroidota</taxon>
        <taxon>Cytophagia</taxon>
        <taxon>Cytophagales</taxon>
        <taxon>Cyclobacteriaceae</taxon>
        <taxon>Algoriphagus</taxon>
    </lineage>
</organism>
<dbReference type="RefSeq" id="WP_111395032.1">
    <property type="nucleotide sequence ID" value="NZ_QKTX01000026.1"/>
</dbReference>
<dbReference type="GO" id="GO:0016740">
    <property type="term" value="F:transferase activity"/>
    <property type="evidence" value="ECO:0007669"/>
    <property type="project" value="UniProtKB-KW"/>
</dbReference>
<name>A0A326RK15_9BACT</name>
<sequence length="221" mass="25599">MSSGLYWNTVIGILKESLFLLLSNPQFAEFRLVGGTSLSLQIGHRLSVDIDLFSDLPYGTIDFEQIYQFLNRNFPYVSPPTKAPIGFGKSYLIGKDPVNSIKLDVYHTEPFLENSIEIEGIRLASIGEIAAMKMDVIQRGGRKKDFWDIHELLCKYSLEQLIELHQKKYPYIHDKELLFQNFNEFSRADDEPDPICLRGKYWELIKLDLIEAKEDFQKNNN</sequence>
<dbReference type="OrthoDB" id="9796281at2"/>